<dbReference type="AlphaFoldDB" id="A0AAW8B377"/>
<name>A0AAW8B377_9GAMM</name>
<evidence type="ECO:0000256" key="3">
    <source>
        <dbReference type="ARBA" id="ARBA00022448"/>
    </source>
</evidence>
<evidence type="ECO:0000313" key="16">
    <source>
        <dbReference type="EMBL" id="MDP1520679.1"/>
    </source>
</evidence>
<protein>
    <recommendedName>
        <fullName evidence="14">Disulfide bond formation protein B</fullName>
    </recommendedName>
    <alternativeName>
        <fullName evidence="14">Disulfide oxidoreductase</fullName>
    </alternativeName>
</protein>
<feature type="transmembrane region" description="Helical" evidence="15">
    <location>
        <begin position="63"/>
        <end position="80"/>
    </location>
</feature>
<feature type="disulfide bond" description="Redox-active" evidence="14">
    <location>
        <begin position="34"/>
        <end position="37"/>
    </location>
</feature>
<dbReference type="InterPro" id="IPR023380">
    <property type="entry name" value="DsbB-like_sf"/>
</dbReference>
<reference evidence="16" key="1">
    <citation type="journal article" date="2010" name="Int. J. Syst. Evol. Microbiol.">
        <title>Porticoccus litoralis gen. nov., sp. nov., a gammaproteobacterium isolated from the Yellow Sea.</title>
        <authorList>
            <person name="Oh H.M."/>
            <person name="Kim H."/>
            <person name="Kim K.M."/>
            <person name="Min G.S."/>
            <person name="Cho J.C."/>
        </authorList>
    </citation>
    <scope>NUCLEOTIDE SEQUENCE</scope>
    <source>
        <strain evidence="16">DSM 25064</strain>
    </source>
</reference>
<feature type="transmembrane region" description="Helical" evidence="15">
    <location>
        <begin position="38"/>
        <end position="56"/>
    </location>
</feature>
<dbReference type="HAMAP" id="MF_00286">
    <property type="entry name" value="DsbB"/>
    <property type="match status" value="1"/>
</dbReference>
<feature type="topological domain" description="Cytoplasmic" evidence="14">
    <location>
        <begin position="1"/>
        <end position="7"/>
    </location>
</feature>
<dbReference type="InterPro" id="IPR003752">
    <property type="entry name" value="DiS_bond_form_DsbB/BdbC"/>
</dbReference>
<comment type="similarity">
    <text evidence="2 14">Belongs to the DsbB family.</text>
</comment>
<dbReference type="PANTHER" id="PTHR36570">
    <property type="entry name" value="DISULFIDE BOND FORMATION PROTEIN B"/>
    <property type="match status" value="1"/>
</dbReference>
<comment type="function">
    <text evidence="14">Required for disulfide bond formation in some periplasmic proteins. Acts by oxidizing the DsbA protein.</text>
</comment>
<evidence type="ECO:0000256" key="6">
    <source>
        <dbReference type="ARBA" id="ARBA00022692"/>
    </source>
</evidence>
<keyword evidence="8 14" id="KW-1133">Transmembrane helix</keyword>
<evidence type="ECO:0000256" key="2">
    <source>
        <dbReference type="ARBA" id="ARBA00008823"/>
    </source>
</evidence>
<evidence type="ECO:0000256" key="5">
    <source>
        <dbReference type="ARBA" id="ARBA00022519"/>
    </source>
</evidence>
<keyword evidence="5" id="KW-0997">Cell inner membrane</keyword>
<proteinExistence type="inferred from homology"/>
<evidence type="ECO:0000256" key="15">
    <source>
        <dbReference type="SAM" id="Phobius"/>
    </source>
</evidence>
<comment type="caution">
    <text evidence="14">Lacks conserved residue(s) required for the propagation of feature annotation.</text>
</comment>
<comment type="subcellular location">
    <subcellularLocation>
        <location evidence="1">Cell inner membrane</location>
        <topology evidence="1">Multi-pass membrane protein</topology>
    </subcellularLocation>
    <subcellularLocation>
        <location evidence="14">Cell membrane</location>
        <topology evidence="14">Multi-pass membrane protein</topology>
    </subcellularLocation>
</comment>
<evidence type="ECO:0000256" key="10">
    <source>
        <dbReference type="ARBA" id="ARBA00023136"/>
    </source>
</evidence>
<evidence type="ECO:0000256" key="8">
    <source>
        <dbReference type="ARBA" id="ARBA00022989"/>
    </source>
</evidence>
<evidence type="ECO:0000256" key="4">
    <source>
        <dbReference type="ARBA" id="ARBA00022475"/>
    </source>
</evidence>
<evidence type="ECO:0000256" key="13">
    <source>
        <dbReference type="ARBA" id="ARBA00023284"/>
    </source>
</evidence>
<evidence type="ECO:0000256" key="14">
    <source>
        <dbReference type="HAMAP-Rule" id="MF_00286"/>
    </source>
</evidence>
<evidence type="ECO:0000256" key="9">
    <source>
        <dbReference type="ARBA" id="ARBA00023002"/>
    </source>
</evidence>
<evidence type="ECO:0000313" key="17">
    <source>
        <dbReference type="Proteomes" id="UP001178354"/>
    </source>
</evidence>
<keyword evidence="11 14" id="KW-1015">Disulfide bond</keyword>
<dbReference type="RefSeq" id="WP_305170251.1">
    <property type="nucleotide sequence ID" value="NZ_JAUUUU010000003.1"/>
</dbReference>
<evidence type="ECO:0000256" key="1">
    <source>
        <dbReference type="ARBA" id="ARBA00004429"/>
    </source>
</evidence>
<dbReference type="GO" id="GO:0015035">
    <property type="term" value="F:protein-disulfide reductase activity"/>
    <property type="evidence" value="ECO:0007669"/>
    <property type="project" value="UniProtKB-UniRule"/>
</dbReference>
<keyword evidence="13 14" id="KW-0676">Redox-active center</keyword>
<dbReference type="PANTHER" id="PTHR36570:SF3">
    <property type="entry name" value="DISULFIDE BOND FORMATION PROTEIN B"/>
    <property type="match status" value="1"/>
</dbReference>
<reference evidence="16" key="2">
    <citation type="submission" date="2023-08" db="EMBL/GenBank/DDBJ databases">
        <authorList>
            <person name="Luo J."/>
        </authorList>
    </citation>
    <scope>NUCLEOTIDE SEQUENCE</scope>
    <source>
        <strain evidence="16">DSM 25064</strain>
    </source>
</reference>
<dbReference type="GO" id="GO:0009055">
    <property type="term" value="F:electron transfer activity"/>
    <property type="evidence" value="ECO:0007669"/>
    <property type="project" value="UniProtKB-UniRule"/>
</dbReference>
<keyword evidence="17" id="KW-1185">Reference proteome</keyword>
<dbReference type="Pfam" id="PF02600">
    <property type="entry name" value="DsbB"/>
    <property type="match status" value="1"/>
</dbReference>
<keyword evidence="3 14" id="KW-0813">Transport</keyword>
<dbReference type="InterPro" id="IPR022920">
    <property type="entry name" value="Disulphide_bond_form_DsbB"/>
</dbReference>
<dbReference type="EMBL" id="JAUUUU010000003">
    <property type="protein sequence ID" value="MDP1520679.1"/>
    <property type="molecule type" value="Genomic_DNA"/>
</dbReference>
<sequence length="158" mass="17483">MPSTRQVFLLMFVACLSLILVALYMQHVMELTPCYLCITQRVFVMLTGGIALLAFLHNSKIRLYGILTALSALGGSFFSGKQLWLQSLPEDQVPACGPPAEYLFDVFSFNQALSMLLRGDGNCAEVQWTFLGLSIPGWTMICFLGLAALGLWQVVRKP</sequence>
<feature type="topological domain" description="Periplasmic" evidence="14">
    <location>
        <begin position="25"/>
        <end position="42"/>
    </location>
</feature>
<feature type="transmembrane region" description="Helical" evidence="15">
    <location>
        <begin position="135"/>
        <end position="155"/>
    </location>
</feature>
<evidence type="ECO:0000256" key="12">
    <source>
        <dbReference type="ARBA" id="ARBA00023186"/>
    </source>
</evidence>
<dbReference type="Gene3D" id="1.20.1550.10">
    <property type="entry name" value="DsbB-like"/>
    <property type="match status" value="1"/>
</dbReference>
<dbReference type="InterPro" id="IPR050183">
    <property type="entry name" value="DsbB"/>
</dbReference>
<accession>A0AAW8B377</accession>
<keyword evidence="7 14" id="KW-0249">Electron transport</keyword>
<feature type="topological domain" description="Cytoplasmic" evidence="14">
    <location>
        <begin position="157"/>
        <end position="158"/>
    </location>
</feature>
<dbReference type="Proteomes" id="UP001178354">
    <property type="component" value="Unassembled WGS sequence"/>
</dbReference>
<dbReference type="GO" id="GO:0006457">
    <property type="term" value="P:protein folding"/>
    <property type="evidence" value="ECO:0007669"/>
    <property type="project" value="InterPro"/>
</dbReference>
<keyword evidence="4 14" id="KW-1003">Cell membrane</keyword>
<comment type="caution">
    <text evidence="16">The sequence shown here is derived from an EMBL/GenBank/DDBJ whole genome shotgun (WGS) entry which is preliminary data.</text>
</comment>
<keyword evidence="10 14" id="KW-0472">Membrane</keyword>
<evidence type="ECO:0000256" key="11">
    <source>
        <dbReference type="ARBA" id="ARBA00023157"/>
    </source>
</evidence>
<feature type="transmembrane region" description="Helical" evidence="15">
    <location>
        <begin position="7"/>
        <end position="26"/>
    </location>
</feature>
<keyword evidence="12 14" id="KW-0143">Chaperone</keyword>
<evidence type="ECO:0000256" key="7">
    <source>
        <dbReference type="ARBA" id="ARBA00022982"/>
    </source>
</evidence>
<keyword evidence="6 14" id="KW-0812">Transmembrane</keyword>
<keyword evidence="9 14" id="KW-0560">Oxidoreductase</keyword>
<gene>
    <name evidence="14" type="primary">dsbB</name>
    <name evidence="16" type="ORF">Q8A57_06860</name>
</gene>
<dbReference type="SUPFAM" id="SSF158442">
    <property type="entry name" value="DsbB-like"/>
    <property type="match status" value="1"/>
</dbReference>
<organism evidence="16 17">
    <name type="scientific">Porticoccus litoralis</name>
    <dbReference type="NCBI Taxonomy" id="434086"/>
    <lineage>
        <taxon>Bacteria</taxon>
        <taxon>Pseudomonadati</taxon>
        <taxon>Pseudomonadota</taxon>
        <taxon>Gammaproteobacteria</taxon>
        <taxon>Cellvibrionales</taxon>
        <taxon>Porticoccaceae</taxon>
        <taxon>Porticoccus</taxon>
    </lineage>
</organism>
<dbReference type="GO" id="GO:0005886">
    <property type="term" value="C:plasma membrane"/>
    <property type="evidence" value="ECO:0007669"/>
    <property type="project" value="UniProtKB-SubCell"/>
</dbReference>